<dbReference type="AlphaFoldDB" id="A0AA38I4U1"/>
<dbReference type="PANTHER" id="PTHR21113:SF14">
    <property type="entry name" value="LP24064P"/>
    <property type="match status" value="1"/>
</dbReference>
<dbReference type="EMBL" id="JALNTZ010000006">
    <property type="protein sequence ID" value="KAJ3649518.1"/>
    <property type="molecule type" value="Genomic_DNA"/>
</dbReference>
<feature type="signal peptide" evidence="1">
    <location>
        <begin position="1"/>
        <end position="20"/>
    </location>
</feature>
<feature type="domain" description="Chitin-binding type-4" evidence="2">
    <location>
        <begin position="21"/>
        <end position="207"/>
    </location>
</feature>
<dbReference type="PANTHER" id="PTHR21113">
    <property type="entry name" value="AGAP001705-PA"/>
    <property type="match status" value="1"/>
</dbReference>
<comment type="caution">
    <text evidence="3">The sequence shown here is derived from an EMBL/GenBank/DDBJ whole genome shotgun (WGS) entry which is preliminary data.</text>
</comment>
<organism evidence="3 4">
    <name type="scientific">Zophobas morio</name>
    <dbReference type="NCBI Taxonomy" id="2755281"/>
    <lineage>
        <taxon>Eukaryota</taxon>
        <taxon>Metazoa</taxon>
        <taxon>Ecdysozoa</taxon>
        <taxon>Arthropoda</taxon>
        <taxon>Hexapoda</taxon>
        <taxon>Insecta</taxon>
        <taxon>Pterygota</taxon>
        <taxon>Neoptera</taxon>
        <taxon>Endopterygota</taxon>
        <taxon>Coleoptera</taxon>
        <taxon>Polyphaga</taxon>
        <taxon>Cucujiformia</taxon>
        <taxon>Tenebrionidae</taxon>
        <taxon>Zophobas</taxon>
    </lineage>
</organism>
<evidence type="ECO:0000256" key="1">
    <source>
        <dbReference type="SAM" id="SignalP"/>
    </source>
</evidence>
<feature type="chain" id="PRO_5041295191" description="Chitin-binding type-4 domain-containing protein" evidence="1">
    <location>
        <begin position="21"/>
        <end position="210"/>
    </location>
</feature>
<evidence type="ECO:0000313" key="3">
    <source>
        <dbReference type="EMBL" id="KAJ3649518.1"/>
    </source>
</evidence>
<protein>
    <recommendedName>
        <fullName evidence="2">Chitin-binding type-4 domain-containing protein</fullName>
    </recommendedName>
</protein>
<proteinExistence type="predicted"/>
<accession>A0AA38I4U1</accession>
<sequence>MSVQIFLFAISTLLVKEISGHGMLLEPPNRSSIWRFDQTATPNYQDNQNFCGGAYVQWDLNGGLCGLCGDSYSDPHPQANENTGTFGQGRIVRTYQAGSTIDVEVLLTKNHLGSFTFSLCALQNINAPESGEDCFEVLPLIDGSAQYTVGPSDTDVKLSLQLPQGKTCDQCVLRWHYRTGNNWGDCGDGTWAKGCGAQETFRNCADVAIV</sequence>
<reference evidence="3" key="1">
    <citation type="journal article" date="2023" name="G3 (Bethesda)">
        <title>Whole genome assemblies of Zophobas morio and Tenebrio molitor.</title>
        <authorList>
            <person name="Kaur S."/>
            <person name="Stinson S.A."/>
            <person name="diCenzo G.C."/>
        </authorList>
    </citation>
    <scope>NUCLEOTIDE SEQUENCE</scope>
    <source>
        <strain evidence="3">QUZm001</strain>
    </source>
</reference>
<dbReference type="Pfam" id="PF03067">
    <property type="entry name" value="LPMO_10"/>
    <property type="match status" value="1"/>
</dbReference>
<dbReference type="Proteomes" id="UP001168821">
    <property type="component" value="Unassembled WGS sequence"/>
</dbReference>
<evidence type="ECO:0000259" key="2">
    <source>
        <dbReference type="Pfam" id="PF03067"/>
    </source>
</evidence>
<gene>
    <name evidence="3" type="ORF">Zmor_021258</name>
</gene>
<keyword evidence="1" id="KW-0732">Signal</keyword>
<dbReference type="InterPro" id="IPR004302">
    <property type="entry name" value="Cellulose/chitin-bd_N"/>
</dbReference>
<evidence type="ECO:0000313" key="4">
    <source>
        <dbReference type="Proteomes" id="UP001168821"/>
    </source>
</evidence>
<name>A0AA38I4U1_9CUCU</name>
<keyword evidence="4" id="KW-1185">Reference proteome</keyword>